<gene>
    <name evidence="2" type="ORF">QJS04_geneDACA004979</name>
</gene>
<dbReference type="InterPro" id="IPR056932">
    <property type="entry name" value="TPR_ESP1_2nd"/>
</dbReference>
<dbReference type="GO" id="GO:0005634">
    <property type="term" value="C:nucleus"/>
    <property type="evidence" value="ECO:0007669"/>
    <property type="project" value="InterPro"/>
</dbReference>
<dbReference type="InterPro" id="IPR005314">
    <property type="entry name" value="Peptidase_C50"/>
</dbReference>
<feature type="domain" description="Separase-like second TPR repeats region" evidence="1">
    <location>
        <begin position="23"/>
        <end position="215"/>
    </location>
</feature>
<dbReference type="PANTHER" id="PTHR12792">
    <property type="entry name" value="EXTRA SPINDLE POLES 1-RELATED"/>
    <property type="match status" value="1"/>
</dbReference>
<protein>
    <recommendedName>
        <fullName evidence="1">Separase-like second TPR repeats region domain-containing protein</fullName>
    </recommendedName>
</protein>
<dbReference type="PANTHER" id="PTHR12792:SF0">
    <property type="entry name" value="SEPARIN"/>
    <property type="match status" value="1"/>
</dbReference>
<dbReference type="Pfam" id="PF25113">
    <property type="entry name" value="TPR_ESP1_2nd"/>
    <property type="match status" value="1"/>
</dbReference>
<keyword evidence="3" id="KW-1185">Reference proteome</keyword>
<evidence type="ECO:0000259" key="1">
    <source>
        <dbReference type="Pfam" id="PF25113"/>
    </source>
</evidence>
<reference evidence="2" key="2">
    <citation type="submission" date="2023-06" db="EMBL/GenBank/DDBJ databases">
        <authorList>
            <person name="Ma L."/>
            <person name="Liu K.-W."/>
            <person name="Li Z."/>
            <person name="Hsiao Y.-Y."/>
            <person name="Qi Y."/>
            <person name="Fu T."/>
            <person name="Tang G."/>
            <person name="Zhang D."/>
            <person name="Sun W.-H."/>
            <person name="Liu D.-K."/>
            <person name="Li Y."/>
            <person name="Chen G.-Z."/>
            <person name="Liu X.-D."/>
            <person name="Liao X.-Y."/>
            <person name="Jiang Y.-T."/>
            <person name="Yu X."/>
            <person name="Hao Y."/>
            <person name="Huang J."/>
            <person name="Zhao X.-W."/>
            <person name="Ke S."/>
            <person name="Chen Y.-Y."/>
            <person name="Wu W.-L."/>
            <person name="Hsu J.-L."/>
            <person name="Lin Y.-F."/>
            <person name="Huang M.-D."/>
            <person name="Li C.-Y."/>
            <person name="Huang L."/>
            <person name="Wang Z.-W."/>
            <person name="Zhao X."/>
            <person name="Zhong W.-Y."/>
            <person name="Peng D.-H."/>
            <person name="Ahmad S."/>
            <person name="Lan S."/>
            <person name="Zhang J.-S."/>
            <person name="Tsai W.-C."/>
            <person name="Van De Peer Y."/>
            <person name="Liu Z.-J."/>
        </authorList>
    </citation>
    <scope>NUCLEOTIDE SEQUENCE</scope>
    <source>
        <strain evidence="2">SCP</strain>
        <tissue evidence="2">Leaves</tissue>
    </source>
</reference>
<proteinExistence type="predicted"/>
<name>A0AAV9BV29_ACOGR</name>
<dbReference type="EMBL" id="JAUJYN010000001">
    <property type="protein sequence ID" value="KAK1279769.1"/>
    <property type="molecule type" value="Genomic_DNA"/>
</dbReference>
<dbReference type="GO" id="GO:0005737">
    <property type="term" value="C:cytoplasm"/>
    <property type="evidence" value="ECO:0007669"/>
    <property type="project" value="TreeGrafter"/>
</dbReference>
<evidence type="ECO:0000313" key="3">
    <source>
        <dbReference type="Proteomes" id="UP001179952"/>
    </source>
</evidence>
<accession>A0AAV9BV29</accession>
<dbReference type="GO" id="GO:0004197">
    <property type="term" value="F:cysteine-type endopeptidase activity"/>
    <property type="evidence" value="ECO:0007669"/>
    <property type="project" value="InterPro"/>
</dbReference>
<dbReference type="GO" id="GO:0072686">
    <property type="term" value="C:mitotic spindle"/>
    <property type="evidence" value="ECO:0007669"/>
    <property type="project" value="TreeGrafter"/>
</dbReference>
<organism evidence="2 3">
    <name type="scientific">Acorus gramineus</name>
    <name type="common">Dwarf sweet flag</name>
    <dbReference type="NCBI Taxonomy" id="55184"/>
    <lineage>
        <taxon>Eukaryota</taxon>
        <taxon>Viridiplantae</taxon>
        <taxon>Streptophyta</taxon>
        <taxon>Embryophyta</taxon>
        <taxon>Tracheophyta</taxon>
        <taxon>Spermatophyta</taxon>
        <taxon>Magnoliopsida</taxon>
        <taxon>Liliopsida</taxon>
        <taxon>Acoraceae</taxon>
        <taxon>Acorus</taxon>
    </lineage>
</organism>
<sequence length="913" mass="101836">MLELQFARGIISSIGWRWETKASIIFEVFRCAIQVMICKCKVSVVYSVNEFLSLLHYFVDNCREANADICETASNLLYELQSDVMQVSHPVASIMGLYSAGLGFVDSDILVRHGDPGIGNSKNASTMIFVTDNDERVEQLVASLGSLSSYFHKDSYGKGIFSSHAEKRGDVHHLAMKSDITHSQSCKHLHGEASLLSYLDAMDFFCSLLVEHVDIAWKLVVTENKDVSFSGTSNCVQDALYQFCDAFCRIFSCKSTSANEREWLRYGRGTLIHSAVAAFKISLGTSKNLQSSMTCIDHLVSRKWIQPLELKFLATSFYNIGVALYNVKQLEQAPVTLKLSCKLLWTNVSVLYQKFSDKSTGTGDDDICESTLIDVITDACGKSANILNILHQCSCPSIGEVISSSLLNWSSAESLLESLPVPMVLVKQWVKIVCKDFGDVSVVDDAPLLFLLLSRSCSTWSKKTMGTILEQELLAYAEMDTRSPNLCQKMQLKIIEILLQEVYVTKEYYFQRSRVLMRQGIVFRACGGDGLQSCLQCLSEAISLLKNISGKTSGSNYALCHQLAITYFLHAQCTQEADQNMEVILDDVNSALKLWFDANITGQCSSVAFPESMIENAVPLLFHAADLLSLLGELQLRGKIHRLIIMLCKWKNVPPEKCLAMFWRDGQLGHTLCASPIDETFIQNFSEQYSIHANDIVVWINSLKDSRPLLLGFFQKFLLSDSISPHVYISDADRCFGSEATVDEIKKAASLLLSGDATGSQSMFIAGCLYYDLSERLFTNGQLFEALSYAKEALRLRTRVLRRKFNYALDRQCAKINGTLETSFNCSSDQVHLEVIGSVIAKIWPDVTPAWNPELSALSPWNVLRCYLESTLQVGTIHESLGNAADAEAHFRVGKQISYLQNGNCTRRSNYGI</sequence>
<dbReference type="AlphaFoldDB" id="A0AAV9BV29"/>
<comment type="caution">
    <text evidence="2">The sequence shown here is derived from an EMBL/GenBank/DDBJ whole genome shotgun (WGS) entry which is preliminary data.</text>
</comment>
<evidence type="ECO:0000313" key="2">
    <source>
        <dbReference type="EMBL" id="KAK1279769.1"/>
    </source>
</evidence>
<dbReference type="GO" id="GO:0051307">
    <property type="term" value="P:meiotic chromosome separation"/>
    <property type="evidence" value="ECO:0007669"/>
    <property type="project" value="TreeGrafter"/>
</dbReference>
<reference evidence="2" key="1">
    <citation type="journal article" date="2023" name="Nat. Commun.">
        <title>Diploid and tetraploid genomes of Acorus and the evolution of monocots.</title>
        <authorList>
            <person name="Ma L."/>
            <person name="Liu K.W."/>
            <person name="Li Z."/>
            <person name="Hsiao Y.Y."/>
            <person name="Qi Y."/>
            <person name="Fu T."/>
            <person name="Tang G.D."/>
            <person name="Zhang D."/>
            <person name="Sun W.H."/>
            <person name="Liu D.K."/>
            <person name="Li Y."/>
            <person name="Chen G.Z."/>
            <person name="Liu X.D."/>
            <person name="Liao X.Y."/>
            <person name="Jiang Y.T."/>
            <person name="Yu X."/>
            <person name="Hao Y."/>
            <person name="Huang J."/>
            <person name="Zhao X.W."/>
            <person name="Ke S."/>
            <person name="Chen Y.Y."/>
            <person name="Wu W.L."/>
            <person name="Hsu J.L."/>
            <person name="Lin Y.F."/>
            <person name="Huang M.D."/>
            <person name="Li C.Y."/>
            <person name="Huang L."/>
            <person name="Wang Z.W."/>
            <person name="Zhao X."/>
            <person name="Zhong W.Y."/>
            <person name="Peng D.H."/>
            <person name="Ahmad S."/>
            <person name="Lan S."/>
            <person name="Zhang J.S."/>
            <person name="Tsai W.C."/>
            <person name="Van de Peer Y."/>
            <person name="Liu Z.J."/>
        </authorList>
    </citation>
    <scope>NUCLEOTIDE SEQUENCE</scope>
    <source>
        <strain evidence="2">SCP</strain>
    </source>
</reference>
<dbReference type="GO" id="GO:0006508">
    <property type="term" value="P:proteolysis"/>
    <property type="evidence" value="ECO:0007669"/>
    <property type="project" value="InterPro"/>
</dbReference>
<dbReference type="Proteomes" id="UP001179952">
    <property type="component" value="Unassembled WGS sequence"/>
</dbReference>